<feature type="compositionally biased region" description="Basic and acidic residues" evidence="1">
    <location>
        <begin position="56"/>
        <end position="67"/>
    </location>
</feature>
<feature type="region of interest" description="Disordered" evidence="1">
    <location>
        <begin position="1"/>
        <end position="67"/>
    </location>
</feature>
<evidence type="ECO:0000313" key="3">
    <source>
        <dbReference type="Proteomes" id="UP001357485"/>
    </source>
</evidence>
<reference evidence="2 3" key="1">
    <citation type="submission" date="2023-08" db="EMBL/GenBank/DDBJ databases">
        <title>Black Yeasts Isolated from many extreme environments.</title>
        <authorList>
            <person name="Coleine C."/>
            <person name="Stajich J.E."/>
            <person name="Selbmann L."/>
        </authorList>
    </citation>
    <scope>NUCLEOTIDE SEQUENCE [LARGE SCALE GENOMIC DNA]</scope>
    <source>
        <strain evidence="2 3">CCFEE 536</strain>
    </source>
</reference>
<feature type="compositionally biased region" description="Pro residues" evidence="1">
    <location>
        <begin position="12"/>
        <end position="27"/>
    </location>
</feature>
<organism evidence="2 3">
    <name type="scientific">Cryomyces antarcticus</name>
    <dbReference type="NCBI Taxonomy" id="329879"/>
    <lineage>
        <taxon>Eukaryota</taxon>
        <taxon>Fungi</taxon>
        <taxon>Dikarya</taxon>
        <taxon>Ascomycota</taxon>
        <taxon>Pezizomycotina</taxon>
        <taxon>Dothideomycetes</taxon>
        <taxon>Dothideomycetes incertae sedis</taxon>
        <taxon>Cryomyces</taxon>
    </lineage>
</organism>
<dbReference type="InterPro" id="IPR036282">
    <property type="entry name" value="Glutathione-S-Trfase_C_sf"/>
</dbReference>
<sequence length="227" mass="24634">ELGIRHERKHPPPPPAPPTDPSHPPATAPATAQADQLAEQPSAKDVQTPKPSPKQRTVERRCCLRDTDPQHTEVTSAVPILLYLDRYHSPASASTSRSAAATTFSLLTTDLPRLTTSSHLASLRLLLPTAYPSPLQDPLAQLNDNAARRGTAFLAGEEVGAADCAFWPLLDALRRRRAGEGQGEGAGFGTRCWWLEAWWERMRGRESVRRAVGDGRVGGGEVWVQGA</sequence>
<evidence type="ECO:0000313" key="2">
    <source>
        <dbReference type="EMBL" id="KAK5194215.1"/>
    </source>
</evidence>
<dbReference type="SUPFAM" id="SSF47616">
    <property type="entry name" value="GST C-terminal domain-like"/>
    <property type="match status" value="1"/>
</dbReference>
<gene>
    <name evidence="2" type="ORF">LTR16_007134</name>
</gene>
<feature type="non-terminal residue" evidence="2">
    <location>
        <position position="1"/>
    </location>
</feature>
<dbReference type="Proteomes" id="UP001357485">
    <property type="component" value="Unassembled WGS sequence"/>
</dbReference>
<dbReference type="EMBL" id="JAVRRA010017879">
    <property type="protein sequence ID" value="KAK5194215.1"/>
    <property type="molecule type" value="Genomic_DNA"/>
</dbReference>
<feature type="compositionally biased region" description="Basic residues" evidence="1">
    <location>
        <begin position="1"/>
        <end position="11"/>
    </location>
</feature>
<name>A0ABR0LL81_9PEZI</name>
<comment type="caution">
    <text evidence="2">The sequence shown here is derived from an EMBL/GenBank/DDBJ whole genome shotgun (WGS) entry which is preliminary data.</text>
</comment>
<dbReference type="Gene3D" id="1.20.1050.10">
    <property type="match status" value="1"/>
</dbReference>
<proteinExistence type="predicted"/>
<evidence type="ECO:0000256" key="1">
    <source>
        <dbReference type="SAM" id="MobiDB-lite"/>
    </source>
</evidence>
<accession>A0ABR0LL81</accession>
<keyword evidence="3" id="KW-1185">Reference proteome</keyword>
<protein>
    <recommendedName>
        <fullName evidence="4">GST C-terminal domain-containing protein</fullName>
    </recommendedName>
</protein>
<evidence type="ECO:0008006" key="4">
    <source>
        <dbReference type="Google" id="ProtNLM"/>
    </source>
</evidence>